<dbReference type="Pfam" id="PF01699">
    <property type="entry name" value="Na_Ca_ex"/>
    <property type="match status" value="2"/>
</dbReference>
<feature type="domain" description="Sodium/calcium exchanger membrane region" evidence="8">
    <location>
        <begin position="111"/>
        <end position="252"/>
    </location>
</feature>
<proteinExistence type="predicted"/>
<feature type="transmembrane region" description="Helical" evidence="7">
    <location>
        <begin position="416"/>
        <end position="439"/>
    </location>
</feature>
<organism evidence="9 10">
    <name type="scientific">Pelagomonas calceolata</name>
    <dbReference type="NCBI Taxonomy" id="35677"/>
    <lineage>
        <taxon>Eukaryota</taxon>
        <taxon>Sar</taxon>
        <taxon>Stramenopiles</taxon>
        <taxon>Ochrophyta</taxon>
        <taxon>Pelagophyceae</taxon>
        <taxon>Pelagomonadales</taxon>
        <taxon>Pelagomonadaceae</taxon>
        <taxon>Pelagomonas</taxon>
    </lineage>
</organism>
<evidence type="ECO:0000256" key="1">
    <source>
        <dbReference type="ARBA" id="ARBA00004141"/>
    </source>
</evidence>
<name>A0A8J2X6A4_9STRA</name>
<feature type="transmembrane region" description="Helical" evidence="7">
    <location>
        <begin position="555"/>
        <end position="577"/>
    </location>
</feature>
<dbReference type="PANTHER" id="PTHR12266">
    <property type="entry name" value="NA+/CA2+ K+ INDEPENDENT EXCHANGER"/>
    <property type="match status" value="1"/>
</dbReference>
<dbReference type="GO" id="GO:0006874">
    <property type="term" value="P:intracellular calcium ion homeostasis"/>
    <property type="evidence" value="ECO:0007669"/>
    <property type="project" value="TreeGrafter"/>
</dbReference>
<evidence type="ECO:0000256" key="7">
    <source>
        <dbReference type="SAM" id="Phobius"/>
    </source>
</evidence>
<feature type="transmembrane region" description="Helical" evidence="7">
    <location>
        <begin position="393"/>
        <end position="410"/>
    </location>
</feature>
<feature type="transmembrane region" description="Helical" evidence="7">
    <location>
        <begin position="589"/>
        <end position="606"/>
    </location>
</feature>
<feature type="transmembrane region" description="Helical" evidence="7">
    <location>
        <begin position="451"/>
        <end position="471"/>
    </location>
</feature>
<dbReference type="InterPro" id="IPR051359">
    <property type="entry name" value="CaCA_antiporter"/>
</dbReference>
<protein>
    <recommendedName>
        <fullName evidence="8">Sodium/calcium exchanger membrane region domain-containing protein</fullName>
    </recommendedName>
</protein>
<keyword evidence="4 7" id="KW-1133">Transmembrane helix</keyword>
<dbReference type="AlphaFoldDB" id="A0A8J2X6A4"/>
<evidence type="ECO:0000256" key="6">
    <source>
        <dbReference type="SAM" id="MobiDB-lite"/>
    </source>
</evidence>
<feature type="domain" description="Sodium/calcium exchanger membrane region" evidence="8">
    <location>
        <begin position="458"/>
        <end position="603"/>
    </location>
</feature>
<evidence type="ECO:0000313" key="9">
    <source>
        <dbReference type="EMBL" id="CAH0377606.1"/>
    </source>
</evidence>
<feature type="transmembrane region" description="Helical" evidence="7">
    <location>
        <begin position="104"/>
        <end position="128"/>
    </location>
</feature>
<evidence type="ECO:0000256" key="3">
    <source>
        <dbReference type="ARBA" id="ARBA00022692"/>
    </source>
</evidence>
<dbReference type="InterPro" id="IPR004837">
    <property type="entry name" value="NaCa_Exmemb"/>
</dbReference>
<feature type="region of interest" description="Disordered" evidence="6">
    <location>
        <begin position="300"/>
        <end position="337"/>
    </location>
</feature>
<dbReference type="InterPro" id="IPR044880">
    <property type="entry name" value="NCX_ion-bd_dom_sf"/>
</dbReference>
<gene>
    <name evidence="9" type="ORF">PECAL_5P21460</name>
</gene>
<sequence>MLDTLRRRRDGRAGRDNSYIEAKHIRRVGYALGISMLFVAASLTPDIMQKTKIKHDDTACEHIEGRGDPCKFVRENCRDVAHAIDYLRLMYCDGVNTSPSANPLVVVSLVLWLLMLLSLLGTTAEFFFTEQLDYASRRLGLSDDVAGATLMALGNGAPDVFTAWNAIHQASDLPLVLAELLGASIFITTVVLGSVLLASSSSTNVSPKPFARDVTMLSASAFAIACFCLDGLVDFVESGAIILLYIGYVCVVVCSRTISYENDSGDESGSPLFAEAPSAPRGLRSPLDWARRRPAEVELASPSEVPRIPPVRRGSDAASLWDQDETADEDRQGLLGGTSEEDQLSLRGVSCDASTPYDRVVLIAEWPFAVLRHASIPPATFTTERWNGDMRRLSGIACLGAASVIAFDAAGCDLRLMVSDAVCQSLVIVGCFIGVLVYCRTSDDTIPSQHIRDLLVGVAFCSTVAWLDLLASETVAVLETVGAAVGLSSAVLGVTALAWGNCIGDLVADTVVARAGNPQMAVASVFNSPVFSQAMALGVPVAVYTHSKGPLAVDLTGQAILSFAALSTSLLATAAVASRNDSSIPRRHAFALFALYGVYMLGSVAFELDRD</sequence>
<keyword evidence="2" id="KW-0813">Transport</keyword>
<comment type="subcellular location">
    <subcellularLocation>
        <location evidence="1">Membrane</location>
        <topology evidence="1">Multi-pass membrane protein</topology>
    </subcellularLocation>
</comment>
<keyword evidence="3 7" id="KW-0812">Transmembrane</keyword>
<feature type="transmembrane region" description="Helical" evidence="7">
    <location>
        <begin position="173"/>
        <end position="198"/>
    </location>
</feature>
<evidence type="ECO:0000259" key="8">
    <source>
        <dbReference type="Pfam" id="PF01699"/>
    </source>
</evidence>
<dbReference type="OrthoDB" id="407410at2759"/>
<dbReference type="PANTHER" id="PTHR12266:SF0">
    <property type="entry name" value="MITOCHONDRIAL SODIUM_CALCIUM EXCHANGER PROTEIN"/>
    <property type="match status" value="1"/>
</dbReference>
<dbReference type="GO" id="GO:0016020">
    <property type="term" value="C:membrane"/>
    <property type="evidence" value="ECO:0007669"/>
    <property type="project" value="UniProtKB-SubCell"/>
</dbReference>
<keyword evidence="5 7" id="KW-0472">Membrane</keyword>
<comment type="caution">
    <text evidence="9">The sequence shown here is derived from an EMBL/GenBank/DDBJ whole genome shotgun (WGS) entry which is preliminary data.</text>
</comment>
<dbReference type="GO" id="GO:0008324">
    <property type="term" value="F:monoatomic cation transmembrane transporter activity"/>
    <property type="evidence" value="ECO:0007669"/>
    <property type="project" value="TreeGrafter"/>
</dbReference>
<dbReference type="EMBL" id="CAKKNE010000005">
    <property type="protein sequence ID" value="CAH0377606.1"/>
    <property type="molecule type" value="Genomic_DNA"/>
</dbReference>
<evidence type="ECO:0000256" key="5">
    <source>
        <dbReference type="ARBA" id="ARBA00023136"/>
    </source>
</evidence>
<dbReference type="Gene3D" id="1.20.1420.30">
    <property type="entry name" value="NCX, central ion-binding region"/>
    <property type="match status" value="2"/>
</dbReference>
<accession>A0A8J2X6A4</accession>
<evidence type="ECO:0000256" key="2">
    <source>
        <dbReference type="ARBA" id="ARBA00022448"/>
    </source>
</evidence>
<dbReference type="Proteomes" id="UP000789595">
    <property type="component" value="Unassembled WGS sequence"/>
</dbReference>
<evidence type="ECO:0000256" key="4">
    <source>
        <dbReference type="ARBA" id="ARBA00022989"/>
    </source>
</evidence>
<feature type="transmembrane region" description="Helical" evidence="7">
    <location>
        <begin position="483"/>
        <end position="508"/>
    </location>
</feature>
<feature type="transmembrane region" description="Helical" evidence="7">
    <location>
        <begin position="520"/>
        <end position="543"/>
    </location>
</feature>
<keyword evidence="10" id="KW-1185">Reference proteome</keyword>
<evidence type="ECO:0000313" key="10">
    <source>
        <dbReference type="Proteomes" id="UP000789595"/>
    </source>
</evidence>
<feature type="transmembrane region" description="Helical" evidence="7">
    <location>
        <begin position="239"/>
        <end position="258"/>
    </location>
</feature>
<reference evidence="9" key="1">
    <citation type="submission" date="2021-11" db="EMBL/GenBank/DDBJ databases">
        <authorList>
            <consortium name="Genoscope - CEA"/>
            <person name="William W."/>
        </authorList>
    </citation>
    <scope>NUCLEOTIDE SEQUENCE</scope>
</reference>
<feature type="transmembrane region" description="Helical" evidence="7">
    <location>
        <begin position="28"/>
        <end position="48"/>
    </location>
</feature>